<comment type="caution">
    <text evidence="1">The sequence shown here is derived from an EMBL/GenBank/DDBJ whole genome shotgun (WGS) entry which is preliminary data.</text>
</comment>
<sequence length="59" mass="6387">MGTRPEVGLGQFYLLVWSSKKDVVRGDFTVAQLSRFELGQSMLAADKLIVAGEGINISS</sequence>
<evidence type="ECO:0000313" key="2">
    <source>
        <dbReference type="Proteomes" id="UP001152879"/>
    </source>
</evidence>
<proteinExistence type="predicted"/>
<dbReference type="EMBL" id="JANFML010000006">
    <property type="protein sequence ID" value="MDG4511891.1"/>
    <property type="molecule type" value="Genomic_DNA"/>
</dbReference>
<gene>
    <name evidence="1" type="ORF">NOL15_03325</name>
</gene>
<evidence type="ECO:0000313" key="1">
    <source>
        <dbReference type="EMBL" id="MDG4511891.1"/>
    </source>
</evidence>
<dbReference type="Proteomes" id="UP001152879">
    <property type="component" value="Unassembled WGS sequence"/>
</dbReference>
<dbReference type="AlphaFoldDB" id="A0A9X4MHW9"/>
<name>A0A9X4MHW9_STRSU</name>
<organism evidence="1 2">
    <name type="scientific">Streptococcus suis</name>
    <dbReference type="NCBI Taxonomy" id="1307"/>
    <lineage>
        <taxon>Bacteria</taxon>
        <taxon>Bacillati</taxon>
        <taxon>Bacillota</taxon>
        <taxon>Bacilli</taxon>
        <taxon>Lactobacillales</taxon>
        <taxon>Streptococcaceae</taxon>
        <taxon>Streptococcus</taxon>
    </lineage>
</organism>
<protein>
    <submittedName>
        <fullName evidence="1">Uncharacterized protein</fullName>
    </submittedName>
</protein>
<accession>A0A9X4MHW9</accession>
<reference evidence="1" key="1">
    <citation type="submission" date="2022-07" db="EMBL/GenBank/DDBJ databases">
        <title>Whole Genome Sequencing of Streptococcus suis.</title>
        <authorList>
            <person name="Dai X."/>
            <person name="Huang J."/>
            <person name="Wang L."/>
        </authorList>
    </citation>
    <scope>NUCLEOTIDE SEQUENCE</scope>
    <source>
        <strain evidence="1">SFB2</strain>
    </source>
</reference>